<dbReference type="EMBL" id="OM716005">
    <property type="protein sequence ID" value="UNI71916.1"/>
    <property type="molecule type" value="Genomic_DNA"/>
</dbReference>
<protein>
    <submittedName>
        <fullName evidence="1">Uncharacterized protein</fullName>
    </submittedName>
</protein>
<proteinExistence type="predicted"/>
<evidence type="ECO:0000313" key="2">
    <source>
        <dbReference type="Proteomes" id="UP000829341"/>
    </source>
</evidence>
<name>A0AC61TTC8_9CAUD</name>
<evidence type="ECO:0000313" key="1">
    <source>
        <dbReference type="EMBL" id="UNI71916.1"/>
    </source>
</evidence>
<organism evidence="1 2">
    <name type="scientific">Aeromonas phage vB_ AhaP_PT2</name>
    <dbReference type="NCBI Taxonomy" id="2924715"/>
    <lineage>
        <taxon>Viruses</taxon>
        <taxon>Duplodnaviria</taxon>
        <taxon>Heunggongvirae</taxon>
        <taxon>Uroviricota</taxon>
        <taxon>Caudoviricetes</taxon>
        <taxon>Autographivirales</taxon>
        <taxon>Autotranscriptaviridae</taxon>
        <taxon>Studiervirinae</taxon>
        <taxon>Armandvirus</taxon>
        <taxon>Armandvirus PT2</taxon>
    </lineage>
</organism>
<dbReference type="Proteomes" id="UP000829341">
    <property type="component" value="Segment"/>
</dbReference>
<sequence>MTMKVITMSEEIGLIWYTANDWRGNEYHVVCYGLEVKHFDNAADVNEHYKGCLNHYWESCGAYDSDE</sequence>
<reference evidence="1" key="1">
    <citation type="submission" date="2022-02" db="EMBL/GenBank/DDBJ databases">
        <authorList>
            <person name="Zhang L."/>
            <person name="Yu H."/>
            <person name="Feng C."/>
        </authorList>
    </citation>
    <scope>NUCLEOTIDE SEQUENCE</scope>
</reference>
<accession>A0AC61TTC8</accession>
<keyword evidence="2" id="KW-1185">Reference proteome</keyword>